<gene>
    <name evidence="2" type="ORF">A3I41_04105</name>
</gene>
<keyword evidence="1" id="KW-0472">Membrane</keyword>
<organism evidence="2 3">
    <name type="scientific">Candidatus Uhrbacteria bacterium RIFCSPLOWO2_02_FULL_48_18</name>
    <dbReference type="NCBI Taxonomy" id="1802408"/>
    <lineage>
        <taxon>Bacteria</taxon>
        <taxon>Candidatus Uhriibacteriota</taxon>
    </lineage>
</organism>
<dbReference type="EMBL" id="MGEQ01000003">
    <property type="protein sequence ID" value="OGL87096.1"/>
    <property type="molecule type" value="Genomic_DNA"/>
</dbReference>
<protein>
    <submittedName>
        <fullName evidence="2">Uncharacterized protein</fullName>
    </submittedName>
</protein>
<name>A0A1F7V994_9BACT</name>
<dbReference type="AlphaFoldDB" id="A0A1F7V994"/>
<dbReference type="Proteomes" id="UP000176593">
    <property type="component" value="Unassembled WGS sequence"/>
</dbReference>
<keyword evidence="1" id="KW-1133">Transmembrane helix</keyword>
<reference evidence="2 3" key="1">
    <citation type="journal article" date="2016" name="Nat. Commun.">
        <title>Thousands of microbial genomes shed light on interconnected biogeochemical processes in an aquifer system.</title>
        <authorList>
            <person name="Anantharaman K."/>
            <person name="Brown C.T."/>
            <person name="Hug L.A."/>
            <person name="Sharon I."/>
            <person name="Castelle C.J."/>
            <person name="Probst A.J."/>
            <person name="Thomas B.C."/>
            <person name="Singh A."/>
            <person name="Wilkins M.J."/>
            <person name="Karaoz U."/>
            <person name="Brodie E.L."/>
            <person name="Williams K.H."/>
            <person name="Hubbard S.S."/>
            <person name="Banfield J.F."/>
        </authorList>
    </citation>
    <scope>NUCLEOTIDE SEQUENCE [LARGE SCALE GENOMIC DNA]</scope>
</reference>
<evidence type="ECO:0000313" key="2">
    <source>
        <dbReference type="EMBL" id="OGL87096.1"/>
    </source>
</evidence>
<comment type="caution">
    <text evidence="2">The sequence shown here is derived from an EMBL/GenBank/DDBJ whole genome shotgun (WGS) entry which is preliminary data.</text>
</comment>
<sequence>MNLFLKDNLEGLIEHVHSINVPECEEHRYALRRMLLNSTYFDEHRNAVRRRAMLFVPAAASMFVVAVLFVASQTHPGTLTEDIVEQPIVVINKVEPSFLTKGLSATFIDDRPMIPVTFQPNTILFSTATMAMKLE</sequence>
<feature type="transmembrane region" description="Helical" evidence="1">
    <location>
        <begin position="52"/>
        <end position="71"/>
    </location>
</feature>
<proteinExistence type="predicted"/>
<keyword evidence="1" id="KW-0812">Transmembrane</keyword>
<evidence type="ECO:0000256" key="1">
    <source>
        <dbReference type="SAM" id="Phobius"/>
    </source>
</evidence>
<accession>A0A1F7V994</accession>
<evidence type="ECO:0000313" key="3">
    <source>
        <dbReference type="Proteomes" id="UP000176593"/>
    </source>
</evidence>